<dbReference type="EMBL" id="PDCK01000040">
    <property type="protein sequence ID" value="PRQ47005.1"/>
    <property type="molecule type" value="Genomic_DNA"/>
</dbReference>
<dbReference type="InterPro" id="IPR057860">
    <property type="entry name" value="HEAT_RRP12_N"/>
</dbReference>
<comment type="caution">
    <text evidence="3">The sequence shown here is derived from an EMBL/GenBank/DDBJ whole genome shotgun (WGS) entry which is preliminary data.</text>
</comment>
<dbReference type="PANTHER" id="PTHR48445:SF1">
    <property type="entry name" value="OS02G0782100 PROTEIN"/>
    <property type="match status" value="1"/>
</dbReference>
<dbReference type="AlphaFoldDB" id="A0A2P6RKQ7"/>
<dbReference type="Gramene" id="PRQ47005">
    <property type="protein sequence ID" value="PRQ47005"/>
    <property type="gene ID" value="RchiOBHm_Chr2g0095061"/>
</dbReference>
<evidence type="ECO:0000313" key="3">
    <source>
        <dbReference type="EMBL" id="PRQ47005.1"/>
    </source>
</evidence>
<evidence type="ECO:0000259" key="1">
    <source>
        <dbReference type="Pfam" id="PF08161"/>
    </source>
</evidence>
<dbReference type="OrthoDB" id="1166383at2759"/>
<keyword evidence="4" id="KW-1185">Reference proteome</keyword>
<accession>A0A2P6RKQ7</accession>
<organism evidence="3 4">
    <name type="scientific">Rosa chinensis</name>
    <name type="common">China rose</name>
    <dbReference type="NCBI Taxonomy" id="74649"/>
    <lineage>
        <taxon>Eukaryota</taxon>
        <taxon>Viridiplantae</taxon>
        <taxon>Streptophyta</taxon>
        <taxon>Embryophyta</taxon>
        <taxon>Tracheophyta</taxon>
        <taxon>Spermatophyta</taxon>
        <taxon>Magnoliopsida</taxon>
        <taxon>eudicotyledons</taxon>
        <taxon>Gunneridae</taxon>
        <taxon>Pentapetalae</taxon>
        <taxon>rosids</taxon>
        <taxon>fabids</taxon>
        <taxon>Rosales</taxon>
        <taxon>Rosaceae</taxon>
        <taxon>Rosoideae</taxon>
        <taxon>Rosoideae incertae sedis</taxon>
        <taxon>Rosa</taxon>
    </lineage>
</organism>
<dbReference type="InterPro" id="IPR012978">
    <property type="entry name" value="HEAT_RRP12"/>
</dbReference>
<name>A0A2P6RKQ7_ROSCH</name>
<dbReference type="InterPro" id="IPR016024">
    <property type="entry name" value="ARM-type_fold"/>
</dbReference>
<dbReference type="Proteomes" id="UP000238479">
    <property type="component" value="Chromosome 2"/>
</dbReference>
<dbReference type="Pfam" id="PF08161">
    <property type="entry name" value="RRP12_HEAT"/>
    <property type="match status" value="1"/>
</dbReference>
<evidence type="ECO:0000259" key="2">
    <source>
        <dbReference type="Pfam" id="PF25772"/>
    </source>
</evidence>
<reference evidence="3 4" key="1">
    <citation type="journal article" date="2018" name="Nat. Genet.">
        <title>The Rosa genome provides new insights in the design of modern roses.</title>
        <authorList>
            <person name="Bendahmane M."/>
        </authorList>
    </citation>
    <scope>NUCLEOTIDE SEQUENCE [LARGE SCALE GENOMIC DNA]</scope>
    <source>
        <strain evidence="4">cv. Old Blush</strain>
    </source>
</reference>
<feature type="domain" description="RRP12 HEAT" evidence="1">
    <location>
        <begin position="356"/>
        <end position="488"/>
    </location>
</feature>
<proteinExistence type="predicted"/>
<feature type="domain" description="RRP12 N-terminal HEAT" evidence="2">
    <location>
        <begin position="6"/>
        <end position="286"/>
    </location>
</feature>
<dbReference type="SUPFAM" id="SSF48371">
    <property type="entry name" value="ARM repeat"/>
    <property type="match status" value="1"/>
</dbReference>
<evidence type="ECO:0000313" key="4">
    <source>
        <dbReference type="Proteomes" id="UP000238479"/>
    </source>
</evidence>
<dbReference type="PANTHER" id="PTHR48445">
    <property type="entry name" value="OS02G0782100 PROTEIN"/>
    <property type="match status" value="1"/>
</dbReference>
<dbReference type="Pfam" id="PF25772">
    <property type="entry name" value="HEAT_RRP12_N"/>
    <property type="match status" value="1"/>
</dbReference>
<sequence length="579" mass="65010">METLTAVDDGNIGTSILMRFTDPNNQVDLEIRKLIVVMAQLFRDHNAAPTPEAYLGSTCSSLDLVASTFDVSNPKRPTDVIDAHLTVLSIVIPKAPARFLMSNLQLIVACLRRPLRSKFPFPLDATTCCLGVKCLAHLIIVITKRFNSWSDVSELYSFLLTFATMTGTCLVTDEACSSLHHVLQCFQGTPLLDPASKQIAHLLNKYPPPQQAIQPDICKESQVVQRKVFKAVLALDAVAVLLPVMSTQDRTAVLFYYKTLFELQQGYVTFRIINGVHRVCLNPSPDVSPELLLDLICSICHSVSKHETHYIVKNISELLATGVAKVYSLNRKICETKLPIVFDALKVIMVKPEEEDIAHAAQAFKCLIRACIDESLIKQGVDRILMNANMYNRTNSEPTIIEKLGATIQSLFGYSDTTILYLAFEIVSTMFKKLGVYSSYLMKGTLKTLADMQKLPDQEFRFKEEVKLVLQVVVEKWGRDAIMAVLPQEHMELLAEIYEQLGSKSVEARSNVSTETTVRNNQAYDKAPCNNSKREMDDPYIEYEAWNREFREWRARNIAKGAAARRMLGAAAMTKKLKL</sequence>
<dbReference type="STRING" id="74649.A0A2P6RKQ7"/>
<gene>
    <name evidence="3" type="ORF">RchiOBHm_Chr2g0095061</name>
</gene>
<protein>
    <submittedName>
        <fullName evidence="3">Uncharacterized protein</fullName>
    </submittedName>
</protein>